<keyword evidence="2" id="KW-0223">Dioxygenase</keyword>
<evidence type="ECO:0000256" key="1">
    <source>
        <dbReference type="ARBA" id="ARBA00023002"/>
    </source>
</evidence>
<dbReference type="AlphaFoldDB" id="A0A1H6JY24"/>
<protein>
    <submittedName>
        <fullName evidence="2">3-phenylpropionate/cinnamic acid dioxygenase, small subunit</fullName>
    </submittedName>
</protein>
<reference evidence="2 3" key="1">
    <citation type="submission" date="2016-10" db="EMBL/GenBank/DDBJ databases">
        <authorList>
            <person name="de Groot N.N."/>
        </authorList>
    </citation>
    <scope>NUCLEOTIDE SEQUENCE [LARGE SCALE GENOMIC DNA]</scope>
    <source>
        <strain evidence="2 3">IBRC-M10418</strain>
    </source>
</reference>
<dbReference type="InterPro" id="IPR032710">
    <property type="entry name" value="NTF2-like_dom_sf"/>
</dbReference>
<dbReference type="Gene3D" id="3.10.450.50">
    <property type="match status" value="1"/>
</dbReference>
<dbReference type="GO" id="GO:0051213">
    <property type="term" value="F:dioxygenase activity"/>
    <property type="evidence" value="ECO:0007669"/>
    <property type="project" value="UniProtKB-KW"/>
</dbReference>
<dbReference type="RefSeq" id="WP_245710241.1">
    <property type="nucleotide sequence ID" value="NZ_FNWU01000018.1"/>
</dbReference>
<organism evidence="2 3">
    <name type="scientific">Halopenitus malekzadehii</name>
    <dbReference type="NCBI Taxonomy" id="1267564"/>
    <lineage>
        <taxon>Archaea</taxon>
        <taxon>Methanobacteriati</taxon>
        <taxon>Methanobacteriota</taxon>
        <taxon>Stenosarchaea group</taxon>
        <taxon>Halobacteria</taxon>
        <taxon>Halobacteriales</taxon>
        <taxon>Haloferacaceae</taxon>
        <taxon>Halopenitus</taxon>
    </lineage>
</organism>
<dbReference type="CDD" id="cd00667">
    <property type="entry name" value="ring_hydroxylating_dioxygenases_beta"/>
    <property type="match status" value="1"/>
</dbReference>
<keyword evidence="3" id="KW-1185">Reference proteome</keyword>
<sequence length="176" mass="21274">METKVPMKEEYLERAARQQAVEEFLYKESELLDNHELHKWLDLLTEDLIYEMPLRVTRERDSPQFSEDSFFFKEDYKSIEARIMRFDTEHAWSENPPSRTRRFVTNIRCEKSNEEEIAVKNNLLLYRAQGDTVDFDLLPAERHDVLRWNEDELRLANRRILFNQTILDSKNLSIFL</sequence>
<dbReference type="InterPro" id="IPR000391">
    <property type="entry name" value="Rng_hydr_dOase-bsu"/>
</dbReference>
<gene>
    <name evidence="2" type="ORF">SAMN05192561_1183</name>
</gene>
<dbReference type="Pfam" id="PF00866">
    <property type="entry name" value="Ring_hydroxyl_B"/>
    <property type="match status" value="1"/>
</dbReference>
<dbReference type="Proteomes" id="UP000199215">
    <property type="component" value="Unassembled WGS sequence"/>
</dbReference>
<dbReference type="STRING" id="1267564.SAMN05192561_1183"/>
<dbReference type="PANTHER" id="PTHR41534">
    <property type="entry name" value="BLR3401 PROTEIN"/>
    <property type="match status" value="1"/>
</dbReference>
<evidence type="ECO:0000313" key="3">
    <source>
        <dbReference type="Proteomes" id="UP000199215"/>
    </source>
</evidence>
<name>A0A1H6JY24_9EURY</name>
<accession>A0A1H6JY24</accession>
<proteinExistence type="predicted"/>
<dbReference type="NCBIfam" id="NF007479">
    <property type="entry name" value="PRK10069.1"/>
    <property type="match status" value="1"/>
</dbReference>
<evidence type="ECO:0000313" key="2">
    <source>
        <dbReference type="EMBL" id="SEH64009.1"/>
    </source>
</evidence>
<dbReference type="SUPFAM" id="SSF54427">
    <property type="entry name" value="NTF2-like"/>
    <property type="match status" value="1"/>
</dbReference>
<dbReference type="GO" id="GO:0019380">
    <property type="term" value="P:3-phenylpropionate catabolic process"/>
    <property type="evidence" value="ECO:0007669"/>
    <property type="project" value="TreeGrafter"/>
</dbReference>
<keyword evidence="1" id="KW-0560">Oxidoreductase</keyword>
<dbReference type="EMBL" id="FNWU01000018">
    <property type="protein sequence ID" value="SEH64009.1"/>
    <property type="molecule type" value="Genomic_DNA"/>
</dbReference>
<dbReference type="PANTHER" id="PTHR41534:SF2">
    <property type="entry name" value="3-PHENYLPROPIONATE_CINNAMIC ACID DIOXYGENASE SUBUNIT BETA"/>
    <property type="match status" value="1"/>
</dbReference>